<name>A0A221UVV1_9FLAO</name>
<proteinExistence type="predicted"/>
<dbReference type="STRING" id="616991.GCA_000733925_00212"/>
<accession>A0A221UVV1</accession>
<dbReference type="AlphaFoldDB" id="A0A221UVV1"/>
<protein>
    <submittedName>
        <fullName evidence="1">Uncharacterized protein</fullName>
    </submittedName>
</protein>
<evidence type="ECO:0000313" key="1">
    <source>
        <dbReference type="EMBL" id="ASO05308.1"/>
    </source>
</evidence>
<dbReference type="KEGG" id="aalg:AREALGSMS7_01844"/>
<evidence type="ECO:0000313" key="2">
    <source>
        <dbReference type="Proteomes" id="UP000204551"/>
    </source>
</evidence>
<dbReference type="EMBL" id="CP022515">
    <property type="protein sequence ID" value="ASO05308.1"/>
    <property type="molecule type" value="Genomic_DNA"/>
</dbReference>
<organism evidence="1 2">
    <name type="scientific">Arenibacter algicola</name>
    <dbReference type="NCBI Taxonomy" id="616991"/>
    <lineage>
        <taxon>Bacteria</taxon>
        <taxon>Pseudomonadati</taxon>
        <taxon>Bacteroidota</taxon>
        <taxon>Flavobacteriia</taxon>
        <taxon>Flavobacteriales</taxon>
        <taxon>Flavobacteriaceae</taxon>
        <taxon>Arenibacter</taxon>
    </lineage>
</organism>
<reference evidence="1 2" key="1">
    <citation type="submission" date="2017-07" db="EMBL/GenBank/DDBJ databases">
        <title>Genome Sequence of Arenibacter algicola Strain SMS7 Isolated from a culture of the Diatom Skeletonema marinoi.</title>
        <authorList>
            <person name="Topel M."/>
            <person name="Pinder M.I.M."/>
            <person name="Johansson O.N."/>
            <person name="Kourtchenko O."/>
            <person name="Godhe A."/>
            <person name="Clarke A.K."/>
        </authorList>
    </citation>
    <scope>NUCLEOTIDE SEQUENCE [LARGE SCALE GENOMIC DNA]</scope>
    <source>
        <strain evidence="1 2">SMS7</strain>
    </source>
</reference>
<gene>
    <name evidence="1" type="ORF">AREALGSMS7_01844</name>
</gene>
<dbReference type="Proteomes" id="UP000204551">
    <property type="component" value="Chromosome"/>
</dbReference>
<sequence>MSVPIKSMKIVLTFKGNYEVGLIFVFLYCKNNGTLEINSYILSYRIH</sequence>